<gene>
    <name evidence="1" type="ORF">g.7381</name>
</gene>
<reference evidence="1" key="1">
    <citation type="submission" date="2015-11" db="EMBL/GenBank/DDBJ databases">
        <title>De novo transcriptome assembly of four potential Pierce s Disease insect vectors from Arizona vineyards.</title>
        <authorList>
            <person name="Tassone E.E."/>
        </authorList>
    </citation>
    <scope>NUCLEOTIDE SEQUENCE</scope>
</reference>
<dbReference type="EMBL" id="GECZ01016571">
    <property type="protein sequence ID" value="JAS53198.1"/>
    <property type="molecule type" value="Transcribed_RNA"/>
</dbReference>
<name>A0A1B6FSN7_9HEMI</name>
<proteinExistence type="predicted"/>
<evidence type="ECO:0000313" key="1">
    <source>
        <dbReference type="EMBL" id="JAS53198.1"/>
    </source>
</evidence>
<sequence>RKFVLIPENLLTHYAQEQCTVGAHYSNEMTLTSDIISKSPKSSPVKSNHSSVTICESLSNRLDNDKTYSVNAPTSSKSANQSCNLTEIAAQFIEALQSESQCHSKRIEEKLDHILNFLSGNLEVQGSNFLSSLQTGVDHRISTFGSSSKDPLFKSPPKIKQELPVVQTDGIRGDGNKVMLPSDSSEDNQSILTQFLENDHAALDSLFESYEKSTGSETVHVKSENLDVEDASNNQVSLQYQKLDDATVQSMHLVTIKEEPKQSEDCDTYSTSLR</sequence>
<protein>
    <submittedName>
        <fullName evidence="1">Uncharacterized protein</fullName>
    </submittedName>
</protein>
<organism evidence="1">
    <name type="scientific">Cuerna arida</name>
    <dbReference type="NCBI Taxonomy" id="1464854"/>
    <lineage>
        <taxon>Eukaryota</taxon>
        <taxon>Metazoa</taxon>
        <taxon>Ecdysozoa</taxon>
        <taxon>Arthropoda</taxon>
        <taxon>Hexapoda</taxon>
        <taxon>Insecta</taxon>
        <taxon>Pterygota</taxon>
        <taxon>Neoptera</taxon>
        <taxon>Paraneoptera</taxon>
        <taxon>Hemiptera</taxon>
        <taxon>Auchenorrhyncha</taxon>
        <taxon>Membracoidea</taxon>
        <taxon>Cicadellidae</taxon>
        <taxon>Cicadellinae</taxon>
        <taxon>Proconiini</taxon>
        <taxon>Cuerna</taxon>
    </lineage>
</organism>
<feature type="non-terminal residue" evidence="1">
    <location>
        <position position="1"/>
    </location>
</feature>
<accession>A0A1B6FSN7</accession>
<dbReference type="AlphaFoldDB" id="A0A1B6FSN7"/>